<dbReference type="GO" id="GO:0022857">
    <property type="term" value="F:transmembrane transporter activity"/>
    <property type="evidence" value="ECO:0007669"/>
    <property type="project" value="InterPro"/>
</dbReference>
<proteinExistence type="predicted"/>
<evidence type="ECO:0000313" key="10">
    <source>
        <dbReference type="Proteomes" id="UP001221302"/>
    </source>
</evidence>
<protein>
    <submittedName>
        <fullName evidence="9">MFS transporter</fullName>
    </submittedName>
</protein>
<name>A0AAE3P2N1_9BACT</name>
<dbReference type="Proteomes" id="UP001221302">
    <property type="component" value="Unassembled WGS sequence"/>
</dbReference>
<feature type="transmembrane region" description="Helical" evidence="7">
    <location>
        <begin position="161"/>
        <end position="187"/>
    </location>
</feature>
<evidence type="ECO:0000313" key="9">
    <source>
        <dbReference type="EMBL" id="MDF1611740.1"/>
    </source>
</evidence>
<dbReference type="PANTHER" id="PTHR23513:SF11">
    <property type="entry name" value="STAPHYLOFERRIN A TRANSPORTER"/>
    <property type="match status" value="1"/>
</dbReference>
<feature type="transmembrane region" description="Helical" evidence="7">
    <location>
        <begin position="331"/>
        <end position="353"/>
    </location>
</feature>
<comment type="caution">
    <text evidence="9">The sequence shown here is derived from an EMBL/GenBank/DDBJ whole genome shotgun (WGS) entry which is preliminary data.</text>
</comment>
<dbReference type="RefSeq" id="WP_321535507.1">
    <property type="nucleotide sequence ID" value="NZ_JARGDL010000006.1"/>
</dbReference>
<feature type="transmembrane region" description="Helical" evidence="7">
    <location>
        <begin position="240"/>
        <end position="266"/>
    </location>
</feature>
<evidence type="ECO:0000256" key="6">
    <source>
        <dbReference type="ARBA" id="ARBA00023136"/>
    </source>
</evidence>
<dbReference type="GO" id="GO:0005886">
    <property type="term" value="C:plasma membrane"/>
    <property type="evidence" value="ECO:0007669"/>
    <property type="project" value="UniProtKB-SubCell"/>
</dbReference>
<keyword evidence="10" id="KW-1185">Reference proteome</keyword>
<evidence type="ECO:0000256" key="4">
    <source>
        <dbReference type="ARBA" id="ARBA00022692"/>
    </source>
</evidence>
<feature type="transmembrane region" description="Helical" evidence="7">
    <location>
        <begin position="391"/>
        <end position="413"/>
    </location>
</feature>
<dbReference type="PANTHER" id="PTHR23513">
    <property type="entry name" value="INTEGRAL MEMBRANE EFFLUX PROTEIN-RELATED"/>
    <property type="match status" value="1"/>
</dbReference>
<dbReference type="InterPro" id="IPR020846">
    <property type="entry name" value="MFS_dom"/>
</dbReference>
<reference evidence="9" key="1">
    <citation type="submission" date="2023-03" db="EMBL/GenBank/DDBJ databases">
        <title>Stygiobacter electus gen. nov., sp. nov., facultatively anaerobic thermotolerant bacterium of the class Ignavibacteria from a well of Yessentuki mineral water deposit.</title>
        <authorList>
            <person name="Podosokorskaya O.A."/>
            <person name="Elcheninov A.G."/>
            <person name="Petrova N.F."/>
            <person name="Zavarzina D.G."/>
            <person name="Kublanov I.V."/>
            <person name="Merkel A.Y."/>
        </authorList>
    </citation>
    <scope>NUCLEOTIDE SEQUENCE</scope>
    <source>
        <strain evidence="9">09-Me</strain>
    </source>
</reference>
<keyword evidence="3" id="KW-1003">Cell membrane</keyword>
<feature type="domain" description="Major facilitator superfamily (MFS) profile" evidence="8">
    <location>
        <begin position="32"/>
        <end position="419"/>
    </location>
</feature>
<dbReference type="CDD" id="cd06173">
    <property type="entry name" value="MFS_MefA_like"/>
    <property type="match status" value="1"/>
</dbReference>
<evidence type="ECO:0000256" key="3">
    <source>
        <dbReference type="ARBA" id="ARBA00022475"/>
    </source>
</evidence>
<dbReference type="InterPro" id="IPR010290">
    <property type="entry name" value="TM_effector"/>
</dbReference>
<evidence type="ECO:0000256" key="1">
    <source>
        <dbReference type="ARBA" id="ARBA00004651"/>
    </source>
</evidence>
<evidence type="ECO:0000256" key="5">
    <source>
        <dbReference type="ARBA" id="ARBA00022989"/>
    </source>
</evidence>
<sequence>MQTEITGSEIQNNISQKKFGLNQTFSALKYRNYRLWFWGQMISLFGSWMQSTALAFFVFELTHSPAYLGYVGFAAGIPAWLFTFYSGVIADRYPRKKIIILTQLWMMLIAFLLAGLTFTKIIQPEMIIAISFLLGIGNSFDATARHAFVNELVEKEDLTNAIALNSTMFNTATALGPAIAGIVYALFGPAWCFTINGISFLAVIINLLKMNLKQQKNISEKKSVINEIKEGFSYLKKNNLLLTIVSITSVLSFFGMSLVTLFPAWAVKILHGDSTTNGFLQSARGFGAVTFAIIIASIHKYIIRGKYLSASTIILPILILLFSFAQSFVESIVMLVLIGGTIILMFNLSNGLIQTNVEEKFRGRILSFYTFSFFALYPLGALWIGMLAEHFGIRISIVINSLILFVFGIFVWLKKSKLKSVV</sequence>
<keyword evidence="4 7" id="KW-0812">Transmembrane</keyword>
<evidence type="ECO:0000256" key="7">
    <source>
        <dbReference type="SAM" id="Phobius"/>
    </source>
</evidence>
<dbReference type="EMBL" id="JARGDL010000006">
    <property type="protein sequence ID" value="MDF1611740.1"/>
    <property type="molecule type" value="Genomic_DNA"/>
</dbReference>
<evidence type="ECO:0000256" key="2">
    <source>
        <dbReference type="ARBA" id="ARBA00022448"/>
    </source>
</evidence>
<keyword evidence="6 7" id="KW-0472">Membrane</keyword>
<feature type="transmembrane region" description="Helical" evidence="7">
    <location>
        <begin position="35"/>
        <end position="59"/>
    </location>
</feature>
<accession>A0AAE3P2N1</accession>
<dbReference type="PROSITE" id="PS50850">
    <property type="entry name" value="MFS"/>
    <property type="match status" value="1"/>
</dbReference>
<dbReference type="AlphaFoldDB" id="A0AAE3P2N1"/>
<feature type="transmembrane region" description="Helical" evidence="7">
    <location>
        <begin position="98"/>
        <end position="116"/>
    </location>
</feature>
<feature type="transmembrane region" description="Helical" evidence="7">
    <location>
        <begin position="278"/>
        <end position="298"/>
    </location>
</feature>
<evidence type="ECO:0000259" key="8">
    <source>
        <dbReference type="PROSITE" id="PS50850"/>
    </source>
</evidence>
<feature type="transmembrane region" description="Helical" evidence="7">
    <location>
        <begin position="65"/>
        <end position="86"/>
    </location>
</feature>
<dbReference type="Gene3D" id="1.20.1250.20">
    <property type="entry name" value="MFS general substrate transporter like domains"/>
    <property type="match status" value="1"/>
</dbReference>
<feature type="transmembrane region" description="Helical" evidence="7">
    <location>
        <begin position="193"/>
        <end position="212"/>
    </location>
</feature>
<keyword evidence="5 7" id="KW-1133">Transmembrane helix</keyword>
<comment type="subcellular location">
    <subcellularLocation>
        <location evidence="1">Cell membrane</location>
        <topology evidence="1">Multi-pass membrane protein</topology>
    </subcellularLocation>
</comment>
<feature type="transmembrane region" description="Helical" evidence="7">
    <location>
        <begin position="365"/>
        <end position="385"/>
    </location>
</feature>
<keyword evidence="2" id="KW-0813">Transport</keyword>
<feature type="transmembrane region" description="Helical" evidence="7">
    <location>
        <begin position="122"/>
        <end position="140"/>
    </location>
</feature>
<feature type="transmembrane region" description="Helical" evidence="7">
    <location>
        <begin position="307"/>
        <end position="325"/>
    </location>
</feature>
<dbReference type="SUPFAM" id="SSF103473">
    <property type="entry name" value="MFS general substrate transporter"/>
    <property type="match status" value="1"/>
</dbReference>
<dbReference type="Pfam" id="PF05977">
    <property type="entry name" value="MFS_3"/>
    <property type="match status" value="1"/>
</dbReference>
<gene>
    <name evidence="9" type="ORF">P0M35_06235</name>
</gene>
<dbReference type="InterPro" id="IPR036259">
    <property type="entry name" value="MFS_trans_sf"/>
</dbReference>
<organism evidence="9 10">
    <name type="scientific">Stygiobacter electus</name>
    <dbReference type="NCBI Taxonomy" id="3032292"/>
    <lineage>
        <taxon>Bacteria</taxon>
        <taxon>Pseudomonadati</taxon>
        <taxon>Ignavibacteriota</taxon>
        <taxon>Ignavibacteria</taxon>
        <taxon>Ignavibacteriales</taxon>
        <taxon>Melioribacteraceae</taxon>
        <taxon>Stygiobacter</taxon>
    </lineage>
</organism>